<gene>
    <name evidence="1" type="ORF">H2200_011150</name>
</gene>
<dbReference type="Proteomes" id="UP001172673">
    <property type="component" value="Unassembled WGS sequence"/>
</dbReference>
<reference evidence="1" key="1">
    <citation type="submission" date="2022-10" db="EMBL/GenBank/DDBJ databases">
        <title>Culturing micro-colonial fungi from biological soil crusts in the Mojave desert and describing Neophaeococcomyces mojavensis, and introducing the new genera and species Taxawa tesnikishii.</title>
        <authorList>
            <person name="Kurbessoian T."/>
            <person name="Stajich J.E."/>
        </authorList>
    </citation>
    <scope>NUCLEOTIDE SEQUENCE</scope>
    <source>
        <strain evidence="1">TK_41</strain>
    </source>
</reference>
<dbReference type="AlphaFoldDB" id="A0AA38X039"/>
<name>A0AA38X039_9EURO</name>
<evidence type="ECO:0000313" key="2">
    <source>
        <dbReference type="Proteomes" id="UP001172673"/>
    </source>
</evidence>
<accession>A0AA38X039</accession>
<organism evidence="1 2">
    <name type="scientific">Cladophialophora chaetospira</name>
    <dbReference type="NCBI Taxonomy" id="386627"/>
    <lineage>
        <taxon>Eukaryota</taxon>
        <taxon>Fungi</taxon>
        <taxon>Dikarya</taxon>
        <taxon>Ascomycota</taxon>
        <taxon>Pezizomycotina</taxon>
        <taxon>Eurotiomycetes</taxon>
        <taxon>Chaetothyriomycetidae</taxon>
        <taxon>Chaetothyriales</taxon>
        <taxon>Herpotrichiellaceae</taxon>
        <taxon>Cladophialophora</taxon>
    </lineage>
</organism>
<keyword evidence="2" id="KW-1185">Reference proteome</keyword>
<comment type="caution">
    <text evidence="1">The sequence shown here is derived from an EMBL/GenBank/DDBJ whole genome shotgun (WGS) entry which is preliminary data.</text>
</comment>
<protein>
    <submittedName>
        <fullName evidence="1">Uncharacterized protein</fullName>
    </submittedName>
</protein>
<dbReference type="EMBL" id="JAPDRK010000019">
    <property type="protein sequence ID" value="KAJ9604316.1"/>
    <property type="molecule type" value="Genomic_DNA"/>
</dbReference>
<proteinExistence type="predicted"/>
<sequence length="84" mass="9840">MAIICLPIGGFFWIMAKLEEKLDESHRKDMAQSHKHQEADLRSILSMGRGGLRKDQIPDMSDEELRDIAIAVQQECMRRWRQDE</sequence>
<evidence type="ECO:0000313" key="1">
    <source>
        <dbReference type="EMBL" id="KAJ9604316.1"/>
    </source>
</evidence>